<reference evidence="3 4" key="1">
    <citation type="submission" date="2018-02" db="EMBL/GenBank/DDBJ databases">
        <title>Genome sequencing of Solimonas sp. HR-BB.</title>
        <authorList>
            <person name="Lee Y."/>
            <person name="Jeon C.O."/>
        </authorList>
    </citation>
    <scope>NUCLEOTIDE SEQUENCE [LARGE SCALE GENOMIC DNA]</scope>
    <source>
        <strain evidence="3 4">HR-BB</strain>
    </source>
</reference>
<dbReference type="GO" id="GO:0003677">
    <property type="term" value="F:DNA binding"/>
    <property type="evidence" value="ECO:0007669"/>
    <property type="project" value="InterPro"/>
</dbReference>
<dbReference type="OrthoDB" id="5957380at2"/>
<dbReference type="Pfam" id="PF01381">
    <property type="entry name" value="HTH_3"/>
    <property type="match status" value="1"/>
</dbReference>
<dbReference type="AlphaFoldDB" id="A0A2S5TI00"/>
<proteinExistence type="predicted"/>
<dbReference type="CDD" id="cd00093">
    <property type="entry name" value="HTH_XRE"/>
    <property type="match status" value="1"/>
</dbReference>
<dbReference type="EMBL" id="PSNW01000003">
    <property type="protein sequence ID" value="PPE74616.1"/>
    <property type="molecule type" value="Genomic_DNA"/>
</dbReference>
<feature type="region of interest" description="Disordered" evidence="1">
    <location>
        <begin position="57"/>
        <end position="77"/>
    </location>
</feature>
<accession>A0A2S5TI00</accession>
<evidence type="ECO:0000313" key="3">
    <source>
        <dbReference type="EMBL" id="PPE74616.1"/>
    </source>
</evidence>
<dbReference type="InterPro" id="IPR001387">
    <property type="entry name" value="Cro/C1-type_HTH"/>
</dbReference>
<dbReference type="Gene3D" id="1.10.260.40">
    <property type="entry name" value="lambda repressor-like DNA-binding domains"/>
    <property type="match status" value="1"/>
</dbReference>
<dbReference type="SUPFAM" id="SSF47413">
    <property type="entry name" value="lambda repressor-like DNA-binding domains"/>
    <property type="match status" value="1"/>
</dbReference>
<dbReference type="SMART" id="SM00530">
    <property type="entry name" value="HTH_XRE"/>
    <property type="match status" value="1"/>
</dbReference>
<dbReference type="InterPro" id="IPR010982">
    <property type="entry name" value="Lambda_DNA-bd_dom_sf"/>
</dbReference>
<gene>
    <name evidence="3" type="ORF">C3942_07590</name>
</gene>
<organism evidence="3 4">
    <name type="scientific">Solimonas fluminis</name>
    <dbReference type="NCBI Taxonomy" id="2086571"/>
    <lineage>
        <taxon>Bacteria</taxon>
        <taxon>Pseudomonadati</taxon>
        <taxon>Pseudomonadota</taxon>
        <taxon>Gammaproteobacteria</taxon>
        <taxon>Nevskiales</taxon>
        <taxon>Nevskiaceae</taxon>
        <taxon>Solimonas</taxon>
    </lineage>
</organism>
<feature type="domain" description="HTH cro/C1-type" evidence="2">
    <location>
        <begin position="82"/>
        <end position="126"/>
    </location>
</feature>
<name>A0A2S5TI00_9GAMM</name>
<keyword evidence="4" id="KW-1185">Reference proteome</keyword>
<dbReference type="PROSITE" id="PS50943">
    <property type="entry name" value="HTH_CROC1"/>
    <property type="match status" value="1"/>
</dbReference>
<evidence type="ECO:0000313" key="4">
    <source>
        <dbReference type="Proteomes" id="UP000238220"/>
    </source>
</evidence>
<dbReference type="Proteomes" id="UP000238220">
    <property type="component" value="Unassembled WGS sequence"/>
</dbReference>
<protein>
    <recommendedName>
        <fullName evidence="2">HTH cro/C1-type domain-containing protein</fullName>
    </recommendedName>
</protein>
<evidence type="ECO:0000256" key="1">
    <source>
        <dbReference type="SAM" id="MobiDB-lite"/>
    </source>
</evidence>
<comment type="caution">
    <text evidence="3">The sequence shown here is derived from an EMBL/GenBank/DDBJ whole genome shotgun (WGS) entry which is preliminary data.</text>
</comment>
<dbReference type="RefSeq" id="WP_104229773.1">
    <property type="nucleotide sequence ID" value="NZ_PSNW01000003.1"/>
</dbReference>
<sequence length="147" mass="16005">MPNIAALLKTEIARLSRKTLRQSLAPLQAASSSHRQQLSALKKQVQALERELAALRKQAGKAAPEPAAEEEGEKHRYSAKGLRSLRARLDLSAEEFGRLIGVSAQSVYNWEAEKTVPRQSQVAAIAGLRGIGKKEARARLEQAATEA</sequence>
<evidence type="ECO:0000259" key="2">
    <source>
        <dbReference type="PROSITE" id="PS50943"/>
    </source>
</evidence>